<dbReference type="InterPro" id="IPR018484">
    <property type="entry name" value="FGGY_N"/>
</dbReference>
<accession>A0A3D9V8S3</accession>
<evidence type="ECO:0000259" key="7">
    <source>
        <dbReference type="Pfam" id="PF02782"/>
    </source>
</evidence>
<comment type="caution">
    <text evidence="8">The sequence shown here is derived from an EMBL/GenBank/DDBJ whole genome shotgun (WGS) entry which is preliminary data.</text>
</comment>
<dbReference type="InterPro" id="IPR018483">
    <property type="entry name" value="Carb_kinase_FGGY_CS"/>
</dbReference>
<evidence type="ECO:0000256" key="3">
    <source>
        <dbReference type="ARBA" id="ARBA00022679"/>
    </source>
</evidence>
<dbReference type="PANTHER" id="PTHR43095:SF5">
    <property type="entry name" value="XYLULOSE KINASE"/>
    <property type="match status" value="1"/>
</dbReference>
<dbReference type="PROSITE" id="PS00445">
    <property type="entry name" value="FGGY_KINASES_2"/>
    <property type="match status" value="1"/>
</dbReference>
<keyword evidence="2" id="KW-0119">Carbohydrate metabolism</keyword>
<reference evidence="8 9" key="1">
    <citation type="submission" date="2018-08" db="EMBL/GenBank/DDBJ databases">
        <title>Sequencing the genomes of 1000 actinobacteria strains.</title>
        <authorList>
            <person name="Klenk H.-P."/>
        </authorList>
    </citation>
    <scope>NUCLEOTIDE SEQUENCE [LARGE SCALE GENOMIC DNA]</scope>
    <source>
        <strain evidence="8 9">DSM 22891</strain>
    </source>
</reference>
<evidence type="ECO:0000313" key="8">
    <source>
        <dbReference type="EMBL" id="REF37696.1"/>
    </source>
</evidence>
<dbReference type="RefSeq" id="WP_115851110.1">
    <property type="nucleotide sequence ID" value="NZ_QTUC01000001.1"/>
</dbReference>
<dbReference type="Pfam" id="PF00370">
    <property type="entry name" value="FGGY_N"/>
    <property type="match status" value="1"/>
</dbReference>
<feature type="domain" description="Carbohydrate kinase FGGY N-terminal" evidence="6">
    <location>
        <begin position="6"/>
        <end position="242"/>
    </location>
</feature>
<dbReference type="InterPro" id="IPR018485">
    <property type="entry name" value="FGGY_C"/>
</dbReference>
<evidence type="ECO:0000256" key="4">
    <source>
        <dbReference type="ARBA" id="ARBA00022777"/>
    </source>
</evidence>
<dbReference type="PIRSF" id="PIRSF000538">
    <property type="entry name" value="GlpK"/>
    <property type="match status" value="1"/>
</dbReference>
<dbReference type="PANTHER" id="PTHR43095">
    <property type="entry name" value="SUGAR KINASE"/>
    <property type="match status" value="1"/>
</dbReference>
<feature type="domain" description="Carbohydrate kinase FGGY C-terminal" evidence="7">
    <location>
        <begin position="251"/>
        <end position="439"/>
    </location>
</feature>
<dbReference type="SUPFAM" id="SSF53067">
    <property type="entry name" value="Actin-like ATPase domain"/>
    <property type="match status" value="2"/>
</dbReference>
<dbReference type="Pfam" id="PF02782">
    <property type="entry name" value="FGGY_C"/>
    <property type="match status" value="1"/>
</dbReference>
<evidence type="ECO:0000256" key="5">
    <source>
        <dbReference type="RuleBase" id="RU003733"/>
    </source>
</evidence>
<dbReference type="InterPro" id="IPR050406">
    <property type="entry name" value="FGGY_Carb_Kinase"/>
</dbReference>
<evidence type="ECO:0000256" key="1">
    <source>
        <dbReference type="ARBA" id="ARBA00009156"/>
    </source>
</evidence>
<dbReference type="GO" id="GO:0042732">
    <property type="term" value="P:D-xylose metabolic process"/>
    <property type="evidence" value="ECO:0007669"/>
    <property type="project" value="UniProtKB-KW"/>
</dbReference>
<dbReference type="GO" id="GO:0016301">
    <property type="term" value="F:kinase activity"/>
    <property type="evidence" value="ECO:0007669"/>
    <property type="project" value="UniProtKB-KW"/>
</dbReference>
<keyword evidence="4 5" id="KW-0418">Kinase</keyword>
<keyword evidence="9" id="KW-1185">Reference proteome</keyword>
<protein>
    <submittedName>
        <fullName evidence="8">Xylulokinase</fullName>
    </submittedName>
</protein>
<evidence type="ECO:0000313" key="9">
    <source>
        <dbReference type="Proteomes" id="UP000256485"/>
    </source>
</evidence>
<keyword evidence="2" id="KW-0859">Xylose metabolism</keyword>
<dbReference type="InterPro" id="IPR043129">
    <property type="entry name" value="ATPase_NBD"/>
</dbReference>
<dbReference type="CDD" id="cd07779">
    <property type="entry name" value="ASKHA_NBD_FGGY_YgcE-like"/>
    <property type="match status" value="1"/>
</dbReference>
<dbReference type="GO" id="GO:0016773">
    <property type="term" value="F:phosphotransferase activity, alcohol group as acceptor"/>
    <property type="evidence" value="ECO:0007669"/>
    <property type="project" value="InterPro"/>
</dbReference>
<name>A0A3D9V8S3_THECX</name>
<sequence>MTRPVVIAVDCSTTGSKAVAFDADGVAVAEARRPYPRRSPRPGWQEQDAADWWNATADAIRDVVTSLSSPPMALGITHQRETFVCLDERGEPLRPAILWLDTRAGEQIARLGSPEVHRLSGKPPSTTPSLYKLAWLAEHEPDVLTRTALVLDVHGYLVQKLTGEVATSWACADPMSLLDMATFTWSPQLVTAAGLTLDRLPRLVAPGSVIGTVSGTAAERTGLPAGLPVVAGAGDGQCAGLGAGVLTADRAYLNLGTGLTMGVHSASYRWDRAYRTLASPVAGAYTLESLLSSGALSIAWFRDALSGLTGDDREERLERMAAEVPIGARGLLFLPYLTSAETPYWDADARAAFVGLTDEHGRPEMYRAVLEGLAYEERLSLSLIEQSTGQSVVSLVAMGGASRSRLFTQLLADVLERPVAVAAEVETTALGAAILAAAAVGLEGVKSVEEATGRMTRVAHVRYPDAARGAVYREAARVYAELYPTLRSLFPQLSRLRALSTPQA</sequence>
<dbReference type="Proteomes" id="UP000256485">
    <property type="component" value="Unassembled WGS sequence"/>
</dbReference>
<proteinExistence type="inferred from homology"/>
<evidence type="ECO:0000256" key="2">
    <source>
        <dbReference type="ARBA" id="ARBA00022629"/>
    </source>
</evidence>
<organism evidence="8 9">
    <name type="scientific">Thermasporomyces composti</name>
    <dbReference type="NCBI Taxonomy" id="696763"/>
    <lineage>
        <taxon>Bacteria</taxon>
        <taxon>Bacillati</taxon>
        <taxon>Actinomycetota</taxon>
        <taxon>Actinomycetes</taxon>
        <taxon>Propionibacteriales</taxon>
        <taxon>Nocardioidaceae</taxon>
        <taxon>Thermasporomyces</taxon>
    </lineage>
</organism>
<comment type="similarity">
    <text evidence="1 5">Belongs to the FGGY kinase family.</text>
</comment>
<dbReference type="InterPro" id="IPR000577">
    <property type="entry name" value="Carb_kinase_FGGY"/>
</dbReference>
<gene>
    <name evidence="8" type="ORF">DFJ64_3148</name>
</gene>
<dbReference type="AlphaFoldDB" id="A0A3D9V8S3"/>
<dbReference type="Gene3D" id="3.30.420.40">
    <property type="match status" value="2"/>
</dbReference>
<keyword evidence="3 5" id="KW-0808">Transferase</keyword>
<dbReference type="OrthoDB" id="9805576at2"/>
<evidence type="ECO:0000259" key="6">
    <source>
        <dbReference type="Pfam" id="PF00370"/>
    </source>
</evidence>
<dbReference type="EMBL" id="QTUC01000001">
    <property type="protein sequence ID" value="REF37696.1"/>
    <property type="molecule type" value="Genomic_DNA"/>
</dbReference>